<keyword evidence="2" id="KW-1185">Reference proteome</keyword>
<evidence type="ECO:0000313" key="1">
    <source>
        <dbReference type="EMBL" id="KAG5581532.1"/>
    </source>
</evidence>
<evidence type="ECO:0000313" key="2">
    <source>
        <dbReference type="Proteomes" id="UP000824120"/>
    </source>
</evidence>
<dbReference type="Proteomes" id="UP000824120">
    <property type="component" value="Chromosome 10"/>
</dbReference>
<sequence length="108" mass="11897">MNFFSTSTLSKLPPLTKAEYNVSSIPHINVTTDDFYNDGIPSDQLLPLGTYIGVELDVRVETTTPKKIGRSGCQRIGGLKQKFIPVEPLQEFLIDTILKKCPGLNSGQ</sequence>
<reference evidence="1 2" key="1">
    <citation type="submission" date="2020-09" db="EMBL/GenBank/DDBJ databases">
        <title>De no assembly of potato wild relative species, Solanum commersonii.</title>
        <authorList>
            <person name="Cho K."/>
        </authorList>
    </citation>
    <scope>NUCLEOTIDE SEQUENCE [LARGE SCALE GENOMIC DNA]</scope>
    <source>
        <strain evidence="1">LZ3.2</strain>
        <tissue evidence="1">Leaf</tissue>
    </source>
</reference>
<organism evidence="1 2">
    <name type="scientific">Solanum commersonii</name>
    <name type="common">Commerson's wild potato</name>
    <name type="synonym">Commerson's nightshade</name>
    <dbReference type="NCBI Taxonomy" id="4109"/>
    <lineage>
        <taxon>Eukaryota</taxon>
        <taxon>Viridiplantae</taxon>
        <taxon>Streptophyta</taxon>
        <taxon>Embryophyta</taxon>
        <taxon>Tracheophyta</taxon>
        <taxon>Spermatophyta</taxon>
        <taxon>Magnoliopsida</taxon>
        <taxon>eudicotyledons</taxon>
        <taxon>Gunneridae</taxon>
        <taxon>Pentapetalae</taxon>
        <taxon>asterids</taxon>
        <taxon>lamiids</taxon>
        <taxon>Solanales</taxon>
        <taxon>Solanaceae</taxon>
        <taxon>Solanoideae</taxon>
        <taxon>Solaneae</taxon>
        <taxon>Solanum</taxon>
    </lineage>
</organism>
<dbReference type="EMBL" id="JACXVP010000010">
    <property type="protein sequence ID" value="KAG5581532.1"/>
    <property type="molecule type" value="Genomic_DNA"/>
</dbReference>
<dbReference type="AlphaFoldDB" id="A0A9J5X2K9"/>
<comment type="caution">
    <text evidence="1">The sequence shown here is derived from an EMBL/GenBank/DDBJ whole genome shotgun (WGS) entry which is preliminary data.</text>
</comment>
<dbReference type="OrthoDB" id="10416216at2759"/>
<gene>
    <name evidence="1" type="ORF">H5410_052159</name>
</gene>
<accession>A0A9J5X2K9</accession>
<proteinExistence type="predicted"/>
<name>A0A9J5X2K9_SOLCO</name>
<protein>
    <submittedName>
        <fullName evidence="1">Uncharacterized protein</fullName>
    </submittedName>
</protein>